<keyword evidence="3" id="KW-1185">Reference proteome</keyword>
<name>A0A1B0ZWN8_9RHOB</name>
<feature type="transmembrane region" description="Helical" evidence="1">
    <location>
        <begin position="20"/>
        <end position="43"/>
    </location>
</feature>
<gene>
    <name evidence="2" type="ORF">JL2886_03751</name>
</gene>
<organism evidence="2 3">
    <name type="scientific">Phaeobacter gallaeciensis</name>
    <dbReference type="NCBI Taxonomy" id="60890"/>
    <lineage>
        <taxon>Bacteria</taxon>
        <taxon>Pseudomonadati</taxon>
        <taxon>Pseudomonadota</taxon>
        <taxon>Alphaproteobacteria</taxon>
        <taxon>Rhodobacterales</taxon>
        <taxon>Roseobacteraceae</taxon>
        <taxon>Phaeobacter</taxon>
    </lineage>
</organism>
<keyword evidence="1" id="KW-0812">Transmembrane</keyword>
<evidence type="ECO:0000313" key="2">
    <source>
        <dbReference type="EMBL" id="ANP38622.1"/>
    </source>
</evidence>
<evidence type="ECO:0000313" key="3">
    <source>
        <dbReference type="Proteomes" id="UP000092565"/>
    </source>
</evidence>
<protein>
    <submittedName>
        <fullName evidence="2">Uncharacterized protein</fullName>
    </submittedName>
</protein>
<dbReference type="AlphaFoldDB" id="A0A1B0ZWN8"/>
<reference evidence="2 3" key="1">
    <citation type="submission" date="2016-04" db="EMBL/GenBank/DDBJ databases">
        <authorList>
            <person name="Evans L.H."/>
            <person name="Alamgir A."/>
            <person name="Owens N."/>
            <person name="Weber N.D."/>
            <person name="Virtaneva K."/>
            <person name="Barbian K."/>
            <person name="Babar A."/>
            <person name="Rosenke K."/>
        </authorList>
    </citation>
    <scope>NUCLEOTIDE SEQUENCE [LARGE SCALE GENOMIC DNA]</scope>
    <source>
        <strain evidence="2 3">JL2886</strain>
    </source>
</reference>
<keyword evidence="1" id="KW-1133">Transmembrane helix</keyword>
<sequence>MGRMKKQSQVLGRCAPSPRITKTAALLVATGLSVPVFILLTLAEFLFF</sequence>
<dbReference type="EMBL" id="CP015124">
    <property type="protein sequence ID" value="ANP38622.1"/>
    <property type="molecule type" value="Genomic_DNA"/>
</dbReference>
<proteinExistence type="predicted"/>
<evidence type="ECO:0000256" key="1">
    <source>
        <dbReference type="SAM" id="Phobius"/>
    </source>
</evidence>
<keyword evidence="1" id="KW-0472">Membrane</keyword>
<dbReference type="Proteomes" id="UP000092565">
    <property type="component" value="Chromosome"/>
</dbReference>
<accession>A0A1B0ZWN8</accession>